<dbReference type="HAMAP" id="MF_02065">
    <property type="entry name" value="MltG"/>
    <property type="match status" value="1"/>
</dbReference>
<keyword evidence="3 7" id="KW-1133">Transmembrane helix</keyword>
<dbReference type="NCBIfam" id="TIGR00247">
    <property type="entry name" value="endolytic transglycosylase MltG"/>
    <property type="match status" value="1"/>
</dbReference>
<keyword evidence="6 7" id="KW-0961">Cell wall biogenesis/degradation</keyword>
<dbReference type="PANTHER" id="PTHR30518">
    <property type="entry name" value="ENDOLYTIC MUREIN TRANSGLYCOSYLASE"/>
    <property type="match status" value="1"/>
</dbReference>
<dbReference type="PANTHER" id="PTHR30518:SF2">
    <property type="entry name" value="ENDOLYTIC MUREIN TRANSGLYCOSYLASE"/>
    <property type="match status" value="1"/>
</dbReference>
<protein>
    <recommendedName>
        <fullName evidence="7">Endolytic murein transglycosylase</fullName>
        <ecNumber evidence="7">4.2.2.29</ecNumber>
    </recommendedName>
    <alternativeName>
        <fullName evidence="7">Peptidoglycan lytic transglycosylase</fullName>
    </alternativeName>
    <alternativeName>
        <fullName evidence="7">Peptidoglycan polymerization terminase</fullName>
    </alternativeName>
</protein>
<evidence type="ECO:0000256" key="1">
    <source>
        <dbReference type="ARBA" id="ARBA00022475"/>
    </source>
</evidence>
<dbReference type="RefSeq" id="WP_213236571.1">
    <property type="nucleotide sequence ID" value="NZ_JAHBCL010000012.1"/>
</dbReference>
<dbReference type="CDD" id="cd08010">
    <property type="entry name" value="MltG_like"/>
    <property type="match status" value="1"/>
</dbReference>
<evidence type="ECO:0000313" key="9">
    <source>
        <dbReference type="Proteomes" id="UP000746471"/>
    </source>
</evidence>
<sequence length="342" mass="38443">MKKWFVVLFILGLTWLMTGCASILEKYNEPVDPTDETQIVVTVPKGATTTSIADLLKEQSLIQNVNAFKAKSKVLEADGKMQAGDYQLSKSMSAEAIIQKLVAGDVFVETETFTIPEGYEVRQIVDRLSEEGIVDAEVFKTILADEPFDFKFLEGVDRQYLLEGYLFPDTYTVKKGTSEKEIVQMMLARFDDVFKPAYYTRAEELNMTVDQVVTLASIIERETKKTEELPIVSSVFHNRIDQKMLLQSCATIQYVLKERKERLTYDDLELESPFNTYQHLGLTPAPIASPGEKAIEAALYPADTGYLYFVTTGLGDGSHYFNETLAGHNRDKEKGKQNGNGS</sequence>
<evidence type="ECO:0000256" key="4">
    <source>
        <dbReference type="ARBA" id="ARBA00023136"/>
    </source>
</evidence>
<feature type="site" description="Important for catalytic activity" evidence="7">
    <location>
        <position position="222"/>
    </location>
</feature>
<keyword evidence="9" id="KW-1185">Reference proteome</keyword>
<dbReference type="Gene3D" id="3.30.1490.480">
    <property type="entry name" value="Endolytic murein transglycosylase"/>
    <property type="match status" value="2"/>
</dbReference>
<comment type="similarity">
    <text evidence="7">Belongs to the transglycosylase MltG family.</text>
</comment>
<accession>A0ABS5PQM2</accession>
<keyword evidence="4 7" id="KW-0472">Membrane</keyword>
<reference evidence="8 9" key="1">
    <citation type="submission" date="2021-05" db="EMBL/GenBank/DDBJ databases">
        <title>Fusibacter ferrireducens sp. nov., an anaerobic, sulfur- and Fe-reducing bacterium isolated from the mangrove sediment.</title>
        <authorList>
            <person name="Qiu D."/>
        </authorList>
    </citation>
    <scope>NUCLEOTIDE SEQUENCE [LARGE SCALE GENOMIC DNA]</scope>
    <source>
        <strain evidence="8 9">DSM 12116</strain>
    </source>
</reference>
<keyword evidence="2 7" id="KW-0812">Transmembrane</keyword>
<dbReference type="Proteomes" id="UP000746471">
    <property type="component" value="Unassembled WGS sequence"/>
</dbReference>
<dbReference type="EC" id="4.2.2.29" evidence="7"/>
<evidence type="ECO:0000256" key="5">
    <source>
        <dbReference type="ARBA" id="ARBA00023239"/>
    </source>
</evidence>
<evidence type="ECO:0000256" key="2">
    <source>
        <dbReference type="ARBA" id="ARBA00022692"/>
    </source>
</evidence>
<dbReference type="EMBL" id="JAHBCL010000012">
    <property type="protein sequence ID" value="MBS7526714.1"/>
    <property type="molecule type" value="Genomic_DNA"/>
</dbReference>
<evidence type="ECO:0000313" key="8">
    <source>
        <dbReference type="EMBL" id="MBS7526714.1"/>
    </source>
</evidence>
<dbReference type="InterPro" id="IPR003770">
    <property type="entry name" value="MLTG-like"/>
</dbReference>
<keyword evidence="1 7" id="KW-1003">Cell membrane</keyword>
<evidence type="ECO:0000256" key="6">
    <source>
        <dbReference type="ARBA" id="ARBA00023316"/>
    </source>
</evidence>
<dbReference type="Gene3D" id="3.30.160.60">
    <property type="entry name" value="Classic Zinc Finger"/>
    <property type="match status" value="1"/>
</dbReference>
<gene>
    <name evidence="7 8" type="primary">mltG</name>
    <name evidence="8" type="ORF">KHM83_08495</name>
</gene>
<keyword evidence="5 7" id="KW-0456">Lyase</keyword>
<comment type="catalytic activity">
    <reaction evidence="7">
        <text>a peptidoglycan chain = a peptidoglycan chain with N-acetyl-1,6-anhydromuramyl-[peptide] at the reducing end + a peptidoglycan chain with N-acetylglucosamine at the non-reducing end.</text>
        <dbReference type="EC" id="4.2.2.29"/>
    </reaction>
</comment>
<comment type="function">
    <text evidence="7">Functions as a peptidoglycan terminase that cleaves nascent peptidoglycan strands endolytically to terminate their elongation.</text>
</comment>
<proteinExistence type="inferred from homology"/>
<dbReference type="PROSITE" id="PS51257">
    <property type="entry name" value="PROKAR_LIPOPROTEIN"/>
    <property type="match status" value="1"/>
</dbReference>
<comment type="caution">
    <text evidence="8">The sequence shown here is derived from an EMBL/GenBank/DDBJ whole genome shotgun (WGS) entry which is preliminary data.</text>
</comment>
<name>A0ABS5PQM2_9FIRM</name>
<evidence type="ECO:0000256" key="7">
    <source>
        <dbReference type="HAMAP-Rule" id="MF_02065"/>
    </source>
</evidence>
<evidence type="ECO:0000256" key="3">
    <source>
        <dbReference type="ARBA" id="ARBA00022989"/>
    </source>
</evidence>
<dbReference type="Pfam" id="PF02618">
    <property type="entry name" value="YceG"/>
    <property type="match status" value="1"/>
</dbReference>
<organism evidence="8 9">
    <name type="scientific">Fusibacter paucivorans</name>
    <dbReference type="NCBI Taxonomy" id="76009"/>
    <lineage>
        <taxon>Bacteria</taxon>
        <taxon>Bacillati</taxon>
        <taxon>Bacillota</taxon>
        <taxon>Clostridia</taxon>
        <taxon>Eubacteriales</taxon>
        <taxon>Eubacteriales Family XII. Incertae Sedis</taxon>
        <taxon>Fusibacter</taxon>
    </lineage>
</organism>